<proteinExistence type="predicted"/>
<name>A0A645IQ80_9ZZZZ</name>
<accession>A0A645IQ80</accession>
<reference evidence="1" key="1">
    <citation type="submission" date="2019-08" db="EMBL/GenBank/DDBJ databases">
        <authorList>
            <person name="Kucharzyk K."/>
            <person name="Murdoch R.W."/>
            <person name="Higgins S."/>
            <person name="Loffler F."/>
        </authorList>
    </citation>
    <scope>NUCLEOTIDE SEQUENCE</scope>
</reference>
<gene>
    <name evidence="1" type="ORF">SDC9_201051</name>
</gene>
<sequence>MDLAQAAYPPVVYQQLRRSSRMHAVVIGRQYPVSAYMQFIHQIFHYALEVEEIHISIHPYGKSFSFLGKLFQSQLISQIYPGKLKELPLGYFLIIVS</sequence>
<comment type="caution">
    <text evidence="1">The sequence shown here is derived from an EMBL/GenBank/DDBJ whole genome shotgun (WGS) entry which is preliminary data.</text>
</comment>
<dbReference type="AlphaFoldDB" id="A0A645IQ80"/>
<dbReference type="EMBL" id="VSSQ01120465">
    <property type="protein sequence ID" value="MPN53387.1"/>
    <property type="molecule type" value="Genomic_DNA"/>
</dbReference>
<organism evidence="1">
    <name type="scientific">bioreactor metagenome</name>
    <dbReference type="NCBI Taxonomy" id="1076179"/>
    <lineage>
        <taxon>unclassified sequences</taxon>
        <taxon>metagenomes</taxon>
        <taxon>ecological metagenomes</taxon>
    </lineage>
</organism>
<protein>
    <submittedName>
        <fullName evidence="1">Uncharacterized protein</fullName>
    </submittedName>
</protein>
<evidence type="ECO:0000313" key="1">
    <source>
        <dbReference type="EMBL" id="MPN53387.1"/>
    </source>
</evidence>